<dbReference type="Pfam" id="PF02954">
    <property type="entry name" value="HTH_8"/>
    <property type="match status" value="1"/>
</dbReference>
<dbReference type="GO" id="GO:0000160">
    <property type="term" value="P:phosphorelay signal transduction system"/>
    <property type="evidence" value="ECO:0007669"/>
    <property type="project" value="InterPro"/>
</dbReference>
<dbReference type="Gene3D" id="3.40.50.2300">
    <property type="match status" value="1"/>
</dbReference>
<dbReference type="PRINTS" id="PR01590">
    <property type="entry name" value="HTHFIS"/>
</dbReference>
<keyword evidence="6" id="KW-0597">Phosphoprotein</keyword>
<evidence type="ECO:0000256" key="3">
    <source>
        <dbReference type="ARBA" id="ARBA00023015"/>
    </source>
</evidence>
<keyword evidence="2" id="KW-0067">ATP-binding</keyword>
<keyword evidence="10" id="KW-1185">Reference proteome</keyword>
<dbReference type="GO" id="GO:0006355">
    <property type="term" value="P:regulation of DNA-templated transcription"/>
    <property type="evidence" value="ECO:0007669"/>
    <property type="project" value="InterPro"/>
</dbReference>
<dbReference type="Pfam" id="PF25601">
    <property type="entry name" value="AAA_lid_14"/>
    <property type="match status" value="1"/>
</dbReference>
<accession>A0A1P8UFA6</accession>
<dbReference type="CDD" id="cd00009">
    <property type="entry name" value="AAA"/>
    <property type="match status" value="1"/>
</dbReference>
<keyword evidence="4" id="KW-0238">DNA-binding</keyword>
<dbReference type="InterPro" id="IPR003593">
    <property type="entry name" value="AAA+_ATPase"/>
</dbReference>
<dbReference type="FunFam" id="3.40.50.300:FF:000006">
    <property type="entry name" value="DNA-binding transcriptional regulator NtrC"/>
    <property type="match status" value="1"/>
</dbReference>
<dbReference type="PROSITE" id="PS00688">
    <property type="entry name" value="SIGMA54_INTERACT_3"/>
    <property type="match status" value="1"/>
</dbReference>
<dbReference type="PROSITE" id="PS50110">
    <property type="entry name" value="RESPONSE_REGULATORY"/>
    <property type="match status" value="1"/>
</dbReference>
<dbReference type="InterPro" id="IPR027417">
    <property type="entry name" value="P-loop_NTPase"/>
</dbReference>
<gene>
    <name evidence="9" type="ORF">BW247_04785</name>
</gene>
<dbReference type="SMART" id="SM00448">
    <property type="entry name" value="REC"/>
    <property type="match status" value="1"/>
</dbReference>
<organism evidence="9 10">
    <name type="scientific">Acidihalobacter ferrooxydans</name>
    <dbReference type="NCBI Taxonomy" id="1765967"/>
    <lineage>
        <taxon>Bacteria</taxon>
        <taxon>Pseudomonadati</taxon>
        <taxon>Pseudomonadota</taxon>
        <taxon>Gammaproteobacteria</taxon>
        <taxon>Chromatiales</taxon>
        <taxon>Ectothiorhodospiraceae</taxon>
        <taxon>Acidihalobacter</taxon>
    </lineage>
</organism>
<sequence length="459" mass="51015">MTDTLFIIEDEALLGQELLRHFKRENWDATLAGTLADAERELLASTPQPLVVLSDMSLPDGSALDLLERLREAGHRSEWIFLTGYGSVPDSVRALRLGAHEFLEKPCPRDRLDLVVAGAARAARAHRRLEREQQAGSQRYRPEAMLGDSPANRQVQELLRRLAQAPFTSLLLAGETGTGKGLAARILHHTGARSEGPFVHLNCAALPRELIEAELFGHEAGAFTGAHGRHAGLFEQADGGTLFLDEIGDLDTHLQAKLLTAIEERSIRRLGGAREIRVDAQIIAATHRDLAACVAQGSFRADLYHRMSVFRIQLPPLRERPQDLEQLVPAFVAEFSAIAGKELQRIPDDMMAELKRYNWPGNVRELRNVIERSVLLSEGPQLSTRWLQLCTTSPCPIAWPGGPMLELPLDGSLTLDDIERRVIEHTLDRHDGNLSAAARTLGVSRETLRYRVQKYALQK</sequence>
<dbReference type="STRING" id="1765967.BW247_04785"/>
<dbReference type="AlphaFoldDB" id="A0A1P8UFA6"/>
<dbReference type="SUPFAM" id="SSF52172">
    <property type="entry name" value="CheY-like"/>
    <property type="match status" value="1"/>
</dbReference>
<dbReference type="Gene3D" id="1.10.8.60">
    <property type="match status" value="1"/>
</dbReference>
<feature type="domain" description="Sigma-54 factor interaction" evidence="7">
    <location>
        <begin position="145"/>
        <end position="375"/>
    </location>
</feature>
<dbReference type="Gene3D" id="3.40.50.300">
    <property type="entry name" value="P-loop containing nucleotide triphosphate hydrolases"/>
    <property type="match status" value="1"/>
</dbReference>
<dbReference type="SMART" id="SM00382">
    <property type="entry name" value="AAA"/>
    <property type="match status" value="1"/>
</dbReference>
<proteinExistence type="predicted"/>
<dbReference type="KEGG" id="afy:BW247_04785"/>
<dbReference type="Gene3D" id="1.10.10.60">
    <property type="entry name" value="Homeodomain-like"/>
    <property type="match status" value="1"/>
</dbReference>
<dbReference type="SUPFAM" id="SSF52540">
    <property type="entry name" value="P-loop containing nucleoside triphosphate hydrolases"/>
    <property type="match status" value="1"/>
</dbReference>
<keyword evidence="3" id="KW-0805">Transcription regulation</keyword>
<evidence type="ECO:0000256" key="6">
    <source>
        <dbReference type="PROSITE-ProRule" id="PRU00169"/>
    </source>
</evidence>
<evidence type="ECO:0000256" key="5">
    <source>
        <dbReference type="ARBA" id="ARBA00023163"/>
    </source>
</evidence>
<name>A0A1P8UFA6_9GAMM</name>
<feature type="modified residue" description="4-aspartylphosphate" evidence="6">
    <location>
        <position position="55"/>
    </location>
</feature>
<dbReference type="PANTHER" id="PTHR32071">
    <property type="entry name" value="TRANSCRIPTIONAL REGULATORY PROTEIN"/>
    <property type="match status" value="1"/>
</dbReference>
<evidence type="ECO:0000313" key="9">
    <source>
        <dbReference type="EMBL" id="APZ42488.1"/>
    </source>
</evidence>
<evidence type="ECO:0000256" key="1">
    <source>
        <dbReference type="ARBA" id="ARBA00022741"/>
    </source>
</evidence>
<dbReference type="InterPro" id="IPR002197">
    <property type="entry name" value="HTH_Fis"/>
</dbReference>
<dbReference type="GO" id="GO:0005524">
    <property type="term" value="F:ATP binding"/>
    <property type="evidence" value="ECO:0007669"/>
    <property type="project" value="UniProtKB-KW"/>
</dbReference>
<dbReference type="Pfam" id="PF00072">
    <property type="entry name" value="Response_reg"/>
    <property type="match status" value="1"/>
</dbReference>
<dbReference type="InterPro" id="IPR002078">
    <property type="entry name" value="Sigma_54_int"/>
</dbReference>
<dbReference type="PROSITE" id="PS00676">
    <property type="entry name" value="SIGMA54_INTERACT_2"/>
    <property type="match status" value="1"/>
</dbReference>
<dbReference type="RefSeq" id="WP_076836122.1">
    <property type="nucleotide sequence ID" value="NZ_CP019434.1"/>
</dbReference>
<reference evidence="9 10" key="1">
    <citation type="submission" date="2017-01" db="EMBL/GenBank/DDBJ databases">
        <title>Draft sequence of Acidihalobacter ferrooxidans strain DSM 14175 (strain V8).</title>
        <authorList>
            <person name="Khaleque H.N."/>
            <person name="Ramsay J.P."/>
            <person name="Murphy R.J.T."/>
            <person name="Kaksonen A.H."/>
            <person name="Boxall N.J."/>
            <person name="Watkin E.L.J."/>
        </authorList>
    </citation>
    <scope>NUCLEOTIDE SEQUENCE [LARGE SCALE GENOMIC DNA]</scope>
    <source>
        <strain evidence="9 10">V8</strain>
    </source>
</reference>
<dbReference type="PROSITE" id="PS50045">
    <property type="entry name" value="SIGMA54_INTERACT_4"/>
    <property type="match status" value="1"/>
</dbReference>
<dbReference type="SUPFAM" id="SSF46689">
    <property type="entry name" value="Homeodomain-like"/>
    <property type="match status" value="1"/>
</dbReference>
<dbReference type="InterPro" id="IPR009057">
    <property type="entry name" value="Homeodomain-like_sf"/>
</dbReference>
<dbReference type="InterPro" id="IPR025943">
    <property type="entry name" value="Sigma_54_int_dom_ATP-bd_2"/>
</dbReference>
<dbReference type="InterPro" id="IPR001789">
    <property type="entry name" value="Sig_transdc_resp-reg_receiver"/>
</dbReference>
<dbReference type="OrthoDB" id="9804019at2"/>
<dbReference type="InterPro" id="IPR058031">
    <property type="entry name" value="AAA_lid_NorR"/>
</dbReference>
<dbReference type="EMBL" id="CP019434">
    <property type="protein sequence ID" value="APZ42488.1"/>
    <property type="molecule type" value="Genomic_DNA"/>
</dbReference>
<dbReference type="PANTHER" id="PTHR32071:SF117">
    <property type="entry name" value="PTS-DEPENDENT DIHYDROXYACETONE KINASE OPERON REGULATORY PROTEIN-RELATED"/>
    <property type="match status" value="1"/>
</dbReference>
<feature type="domain" description="Response regulatory" evidence="8">
    <location>
        <begin position="4"/>
        <end position="120"/>
    </location>
</feature>
<dbReference type="Proteomes" id="UP000243807">
    <property type="component" value="Chromosome"/>
</dbReference>
<dbReference type="Pfam" id="PF00158">
    <property type="entry name" value="Sigma54_activat"/>
    <property type="match status" value="1"/>
</dbReference>
<dbReference type="InterPro" id="IPR011006">
    <property type="entry name" value="CheY-like_superfamily"/>
</dbReference>
<keyword evidence="1" id="KW-0547">Nucleotide-binding</keyword>
<keyword evidence="5" id="KW-0804">Transcription</keyword>
<evidence type="ECO:0000256" key="4">
    <source>
        <dbReference type="ARBA" id="ARBA00023125"/>
    </source>
</evidence>
<evidence type="ECO:0000259" key="7">
    <source>
        <dbReference type="PROSITE" id="PS50045"/>
    </source>
</evidence>
<dbReference type="InterPro" id="IPR025944">
    <property type="entry name" value="Sigma_54_int_dom_CS"/>
</dbReference>
<dbReference type="GO" id="GO:0043565">
    <property type="term" value="F:sequence-specific DNA binding"/>
    <property type="evidence" value="ECO:0007669"/>
    <property type="project" value="InterPro"/>
</dbReference>
<evidence type="ECO:0000313" key="10">
    <source>
        <dbReference type="Proteomes" id="UP000243807"/>
    </source>
</evidence>
<protein>
    <submittedName>
        <fullName evidence="9">Sigma-54-dependent Fis family transcriptional regulator</fullName>
    </submittedName>
</protein>
<evidence type="ECO:0000256" key="2">
    <source>
        <dbReference type="ARBA" id="ARBA00022840"/>
    </source>
</evidence>
<evidence type="ECO:0000259" key="8">
    <source>
        <dbReference type="PROSITE" id="PS50110"/>
    </source>
</evidence>